<keyword evidence="3 4" id="KW-0408">Iron</keyword>
<dbReference type="SUPFAM" id="SSF46626">
    <property type="entry name" value="Cytochrome c"/>
    <property type="match status" value="1"/>
</dbReference>
<sequence length="143" mass="15498">MVKKQVNKVGVIAVGLSLCSGLALAQPSNDLGKIEFVNNCAACHGVDGKGNGVMGNLLRRSPPDLTTLAKNNNGVLPMNRLYEVMEGAGVPSHGVRDMPIWGKEYLVEESQRLREARGAYDAPAVVRARILTLLEYISRIQVR</sequence>
<feature type="domain" description="Cytochrome c" evidence="6">
    <location>
        <begin position="27"/>
        <end position="141"/>
    </location>
</feature>
<dbReference type="Proteomes" id="UP000545507">
    <property type="component" value="Unassembled WGS sequence"/>
</dbReference>
<comment type="caution">
    <text evidence="7">The sequence shown here is derived from an EMBL/GenBank/DDBJ whole genome shotgun (WGS) entry which is preliminary data.</text>
</comment>
<keyword evidence="1 4" id="KW-0349">Heme</keyword>
<dbReference type="GO" id="GO:0020037">
    <property type="term" value="F:heme binding"/>
    <property type="evidence" value="ECO:0007669"/>
    <property type="project" value="InterPro"/>
</dbReference>
<dbReference type="InterPro" id="IPR009056">
    <property type="entry name" value="Cyt_c-like_dom"/>
</dbReference>
<keyword evidence="5" id="KW-0732">Signal</keyword>
<evidence type="ECO:0000256" key="3">
    <source>
        <dbReference type="ARBA" id="ARBA00023004"/>
    </source>
</evidence>
<gene>
    <name evidence="7" type="ORF">F3K02_19310</name>
</gene>
<dbReference type="InterPro" id="IPR036909">
    <property type="entry name" value="Cyt_c-like_dom_sf"/>
</dbReference>
<feature type="signal peptide" evidence="5">
    <location>
        <begin position="1"/>
        <end position="25"/>
    </location>
</feature>
<organism evidence="7 8">
    <name type="scientific">Hydrogenophaga aromaticivorans</name>
    <dbReference type="NCBI Taxonomy" id="2610898"/>
    <lineage>
        <taxon>Bacteria</taxon>
        <taxon>Pseudomonadati</taxon>
        <taxon>Pseudomonadota</taxon>
        <taxon>Betaproteobacteria</taxon>
        <taxon>Burkholderiales</taxon>
        <taxon>Comamonadaceae</taxon>
        <taxon>Hydrogenophaga</taxon>
    </lineage>
</organism>
<accession>A0A7Y8KZ73</accession>
<keyword evidence="8" id="KW-1185">Reference proteome</keyword>
<evidence type="ECO:0000256" key="2">
    <source>
        <dbReference type="ARBA" id="ARBA00022723"/>
    </source>
</evidence>
<dbReference type="GO" id="GO:0009055">
    <property type="term" value="F:electron transfer activity"/>
    <property type="evidence" value="ECO:0007669"/>
    <property type="project" value="InterPro"/>
</dbReference>
<dbReference type="PROSITE" id="PS51007">
    <property type="entry name" value="CYTC"/>
    <property type="match status" value="1"/>
</dbReference>
<protein>
    <submittedName>
        <fullName evidence="7">Cytochrome c</fullName>
    </submittedName>
</protein>
<dbReference type="EMBL" id="VYGV01000016">
    <property type="protein sequence ID" value="NWF47382.1"/>
    <property type="molecule type" value="Genomic_DNA"/>
</dbReference>
<name>A0A7Y8KZ73_9BURK</name>
<evidence type="ECO:0000256" key="1">
    <source>
        <dbReference type="ARBA" id="ARBA00022617"/>
    </source>
</evidence>
<dbReference type="Gene3D" id="1.10.760.10">
    <property type="entry name" value="Cytochrome c-like domain"/>
    <property type="match status" value="1"/>
</dbReference>
<evidence type="ECO:0000259" key="6">
    <source>
        <dbReference type="PROSITE" id="PS51007"/>
    </source>
</evidence>
<evidence type="ECO:0000256" key="4">
    <source>
        <dbReference type="PROSITE-ProRule" id="PRU00433"/>
    </source>
</evidence>
<dbReference type="AlphaFoldDB" id="A0A7Y8KZ73"/>
<proteinExistence type="predicted"/>
<keyword evidence="2 4" id="KW-0479">Metal-binding</keyword>
<reference evidence="7 8" key="1">
    <citation type="submission" date="2019-09" db="EMBL/GenBank/DDBJ databases">
        <title>Hydrogenophaga aromatica sp. nov., isolated from a para-xylene-degrading enrichment culture.</title>
        <authorList>
            <person name="Tancsics A."/>
            <person name="Banerjee S."/>
        </authorList>
    </citation>
    <scope>NUCLEOTIDE SEQUENCE [LARGE SCALE GENOMIC DNA]</scope>
    <source>
        <strain evidence="7 8">D2P1</strain>
    </source>
</reference>
<evidence type="ECO:0000313" key="7">
    <source>
        <dbReference type="EMBL" id="NWF47382.1"/>
    </source>
</evidence>
<evidence type="ECO:0000256" key="5">
    <source>
        <dbReference type="SAM" id="SignalP"/>
    </source>
</evidence>
<feature type="chain" id="PRO_5030737612" evidence="5">
    <location>
        <begin position="26"/>
        <end position="143"/>
    </location>
</feature>
<dbReference type="Pfam" id="PF00034">
    <property type="entry name" value="Cytochrom_C"/>
    <property type="match status" value="1"/>
</dbReference>
<dbReference type="GO" id="GO:0046872">
    <property type="term" value="F:metal ion binding"/>
    <property type="evidence" value="ECO:0007669"/>
    <property type="project" value="UniProtKB-KW"/>
</dbReference>
<evidence type="ECO:0000313" key="8">
    <source>
        <dbReference type="Proteomes" id="UP000545507"/>
    </source>
</evidence>